<protein>
    <recommendedName>
        <fullName evidence="1">CheR-type methyltransferase domain-containing protein</fullName>
    </recommendedName>
</protein>
<dbReference type="InterPro" id="IPR050903">
    <property type="entry name" value="Bact_Chemotaxis_MeTrfase"/>
</dbReference>
<dbReference type="SUPFAM" id="SSF53335">
    <property type="entry name" value="S-adenosyl-L-methionine-dependent methyltransferases"/>
    <property type="match status" value="1"/>
</dbReference>
<dbReference type="PANTHER" id="PTHR24422">
    <property type="entry name" value="CHEMOTAXIS PROTEIN METHYLTRANSFERASE"/>
    <property type="match status" value="1"/>
</dbReference>
<dbReference type="PANTHER" id="PTHR24422:SF10">
    <property type="entry name" value="CHEMOTAXIS PROTEIN METHYLTRANSFERASE 2"/>
    <property type="match status" value="1"/>
</dbReference>
<organism evidence="2 3">
    <name type="scientific">Candidatus Daviesbacteria bacterium GW2011_GWB1_41_5</name>
    <dbReference type="NCBI Taxonomy" id="1618429"/>
    <lineage>
        <taxon>Bacteria</taxon>
        <taxon>Candidatus Daviesiibacteriota</taxon>
    </lineage>
</organism>
<gene>
    <name evidence="2" type="ORF">UU67_C0027G0005</name>
</gene>
<sequence length="239" mass="27356">MSELVEKTTLFFRDPSALTTIIKRLAPLFGDKCKVASVGCSKGDEVFSLLFLNQLARTGVEINIDGYDYRQYELNIARKGIYPSRELVVPPEMRLPYDKYRRALSKKLTGELPELAQFFVMPQDIREKSSFTAHDISKAALPRGYPIILCANVLYHYFWQNDMCLLQVLDNLADSLEGNGYIVCEDTYTVQMGAAYSQVLESHKAFRKRYDLGVVFPYRYRGTSDLVSVEQARVFQKVN</sequence>
<feature type="domain" description="CheR-type methyltransferase" evidence="1">
    <location>
        <begin position="1"/>
        <end position="157"/>
    </location>
</feature>
<accession>A0A0G0ZK13</accession>
<dbReference type="InterPro" id="IPR022642">
    <property type="entry name" value="CheR_C"/>
</dbReference>
<dbReference type="Proteomes" id="UP000034753">
    <property type="component" value="Unassembled WGS sequence"/>
</dbReference>
<evidence type="ECO:0000313" key="2">
    <source>
        <dbReference type="EMBL" id="KKS13303.1"/>
    </source>
</evidence>
<comment type="caution">
    <text evidence="2">The sequence shown here is derived from an EMBL/GenBank/DDBJ whole genome shotgun (WGS) entry which is preliminary data.</text>
</comment>
<dbReference type="InterPro" id="IPR000780">
    <property type="entry name" value="CheR_MeTrfase"/>
</dbReference>
<reference evidence="2 3" key="1">
    <citation type="journal article" date="2015" name="Nature">
        <title>rRNA introns, odd ribosomes, and small enigmatic genomes across a large radiation of phyla.</title>
        <authorList>
            <person name="Brown C.T."/>
            <person name="Hug L.A."/>
            <person name="Thomas B.C."/>
            <person name="Sharon I."/>
            <person name="Castelle C.J."/>
            <person name="Singh A."/>
            <person name="Wilkins M.J."/>
            <person name="Williams K.H."/>
            <person name="Banfield J.F."/>
        </authorList>
    </citation>
    <scope>NUCLEOTIDE SEQUENCE [LARGE SCALE GENOMIC DNA]</scope>
</reference>
<evidence type="ECO:0000313" key="3">
    <source>
        <dbReference type="Proteomes" id="UP000034753"/>
    </source>
</evidence>
<dbReference type="Pfam" id="PF01739">
    <property type="entry name" value="CheR"/>
    <property type="match status" value="1"/>
</dbReference>
<proteinExistence type="predicted"/>
<dbReference type="Gene3D" id="3.40.50.150">
    <property type="entry name" value="Vaccinia Virus protein VP39"/>
    <property type="match status" value="1"/>
</dbReference>
<dbReference type="InterPro" id="IPR029063">
    <property type="entry name" value="SAM-dependent_MTases_sf"/>
</dbReference>
<evidence type="ECO:0000259" key="1">
    <source>
        <dbReference type="PROSITE" id="PS50123"/>
    </source>
</evidence>
<dbReference type="GO" id="GO:0008757">
    <property type="term" value="F:S-adenosylmethionine-dependent methyltransferase activity"/>
    <property type="evidence" value="ECO:0007669"/>
    <property type="project" value="InterPro"/>
</dbReference>
<dbReference type="PROSITE" id="PS50123">
    <property type="entry name" value="CHER"/>
    <property type="match status" value="1"/>
</dbReference>
<dbReference type="AlphaFoldDB" id="A0A0G0ZK13"/>
<name>A0A0G0ZK13_9BACT</name>
<dbReference type="EMBL" id="LCBN01000027">
    <property type="protein sequence ID" value="KKS13303.1"/>
    <property type="molecule type" value="Genomic_DNA"/>
</dbReference>